<dbReference type="OrthoDB" id="3908196at2759"/>
<proteinExistence type="predicted"/>
<dbReference type="EMBL" id="ML995858">
    <property type="protein sequence ID" value="KAF2767297.1"/>
    <property type="molecule type" value="Genomic_DNA"/>
</dbReference>
<dbReference type="AlphaFoldDB" id="A0A6G1L353"/>
<protein>
    <submittedName>
        <fullName evidence="1">Uncharacterized protein</fullName>
    </submittedName>
</protein>
<dbReference type="Proteomes" id="UP000799436">
    <property type="component" value="Unassembled WGS sequence"/>
</dbReference>
<keyword evidence="2" id="KW-1185">Reference proteome</keyword>
<evidence type="ECO:0000313" key="1">
    <source>
        <dbReference type="EMBL" id="KAF2767297.1"/>
    </source>
</evidence>
<name>A0A6G1L353_9PEZI</name>
<sequence length="251" mass="27597">MLFSLLALSSLAAAAPMPVTETVKTQYKYFLEFQYSNKFLTVGDTALFAAIWEKGFAAGDVAGIDTDDSYTQYGFENMCIQEGSKPDLNVQIKMNGKWGVIEDMDGLLTRDQLVHAMWDMLQKVQEEDGIVWRQCASAVFGLDDRPDAVCGKFRPTQCLCRKTGGDGGYDADRCMDKVSGYRIPSEMELNIYNMDGSLRADTLTVTVASRQIVEAAAPGCGKLGAVAEVAMAMIPEFGKTFSDQVKILCRH</sequence>
<evidence type="ECO:0000313" key="2">
    <source>
        <dbReference type="Proteomes" id="UP000799436"/>
    </source>
</evidence>
<reference evidence="1" key="1">
    <citation type="journal article" date="2020" name="Stud. Mycol.">
        <title>101 Dothideomycetes genomes: a test case for predicting lifestyles and emergence of pathogens.</title>
        <authorList>
            <person name="Haridas S."/>
            <person name="Albert R."/>
            <person name="Binder M."/>
            <person name="Bloem J."/>
            <person name="Labutti K."/>
            <person name="Salamov A."/>
            <person name="Andreopoulos B."/>
            <person name="Baker S."/>
            <person name="Barry K."/>
            <person name="Bills G."/>
            <person name="Bluhm B."/>
            <person name="Cannon C."/>
            <person name="Castanera R."/>
            <person name="Culley D."/>
            <person name="Daum C."/>
            <person name="Ezra D."/>
            <person name="Gonzalez J."/>
            <person name="Henrissat B."/>
            <person name="Kuo A."/>
            <person name="Liang C."/>
            <person name="Lipzen A."/>
            <person name="Lutzoni F."/>
            <person name="Magnuson J."/>
            <person name="Mondo S."/>
            <person name="Nolan M."/>
            <person name="Ohm R."/>
            <person name="Pangilinan J."/>
            <person name="Park H.-J."/>
            <person name="Ramirez L."/>
            <person name="Alfaro M."/>
            <person name="Sun H."/>
            <person name="Tritt A."/>
            <person name="Yoshinaga Y."/>
            <person name="Zwiers L.-H."/>
            <person name="Turgeon B."/>
            <person name="Goodwin S."/>
            <person name="Spatafora J."/>
            <person name="Crous P."/>
            <person name="Grigoriev I."/>
        </authorList>
    </citation>
    <scope>NUCLEOTIDE SEQUENCE</scope>
    <source>
        <strain evidence="1">CBS 116005</strain>
    </source>
</reference>
<organism evidence="1 2">
    <name type="scientific">Teratosphaeria nubilosa</name>
    <dbReference type="NCBI Taxonomy" id="161662"/>
    <lineage>
        <taxon>Eukaryota</taxon>
        <taxon>Fungi</taxon>
        <taxon>Dikarya</taxon>
        <taxon>Ascomycota</taxon>
        <taxon>Pezizomycotina</taxon>
        <taxon>Dothideomycetes</taxon>
        <taxon>Dothideomycetidae</taxon>
        <taxon>Mycosphaerellales</taxon>
        <taxon>Teratosphaeriaceae</taxon>
        <taxon>Teratosphaeria</taxon>
    </lineage>
</organism>
<gene>
    <name evidence="1" type="ORF">EJ03DRAFT_353208</name>
</gene>
<accession>A0A6G1L353</accession>